<dbReference type="EC" id="2.7.13.3" evidence="3"/>
<dbReference type="Gene3D" id="6.10.340.10">
    <property type="match status" value="1"/>
</dbReference>
<protein>
    <recommendedName>
        <fullName evidence="3">histidine kinase</fullName>
        <ecNumber evidence="3">2.7.13.3</ecNumber>
    </recommendedName>
</protein>
<evidence type="ECO:0000256" key="4">
    <source>
        <dbReference type="ARBA" id="ARBA00022475"/>
    </source>
</evidence>
<dbReference type="SUPFAM" id="SSF158472">
    <property type="entry name" value="HAMP domain-like"/>
    <property type="match status" value="1"/>
</dbReference>
<feature type="transmembrane region" description="Helical" evidence="12">
    <location>
        <begin position="164"/>
        <end position="189"/>
    </location>
</feature>
<name>A0A220ML22_9BACL</name>
<gene>
    <name evidence="15" type="ORF">BP422_19085</name>
</gene>
<dbReference type="InterPro" id="IPR050351">
    <property type="entry name" value="BphY/WalK/GraS-like"/>
</dbReference>
<evidence type="ECO:0000256" key="8">
    <source>
        <dbReference type="ARBA" id="ARBA00022777"/>
    </source>
</evidence>
<dbReference type="FunFam" id="3.30.565.10:FF:000006">
    <property type="entry name" value="Sensor histidine kinase WalK"/>
    <property type="match status" value="1"/>
</dbReference>
<evidence type="ECO:0000256" key="7">
    <source>
        <dbReference type="ARBA" id="ARBA00022741"/>
    </source>
</evidence>
<dbReference type="RefSeq" id="WP_088909134.1">
    <property type="nucleotide sequence ID" value="NZ_CP018145.1"/>
</dbReference>
<sequence length="485" mass="55111">MSIKTRLLLSYIAMIIIPLVLFGLVASGLASYFWGEPEAGKPFIRDTLNKRDELFAGVTFMAKYAPNQLTNQKMLTETDEQLKAVGGALILTKDDHVLFVSQSIDSADLPDYLQNQPDQGRMHSWKQLKQDGYTFDTYEFTFADQSKGKLYFLANSFPFMQTGIYFFIALILSLLTIVALTNGVLTFLVSRSIIRPLYALKQAANEIKEGNLERPVQLHRKDELGELGEAFEEMRGRLYDSIHLQLQYEENRKQLISSISHDLKTPITGIKACVEAVQEGIADTEVKREKYMKMIAIKSEQMDHLIDELFLFSRLDLNKLPFHFEEVDMRAFMAQFAEELRLDPRMQGVSIRYDEHNESPIPVMADQEKLHRVLMNIVDNSLKYLNKDEKLIRLEVEKADGEVIVTISDNGTGIEKEAMPHIFDRFYRADPSRNSAMGGSGLGLAIVKQIVEGHGGRVWAESEIGHGTRIWFTLPDLKRAGGDTE</sequence>
<dbReference type="PROSITE" id="PS50885">
    <property type="entry name" value="HAMP"/>
    <property type="match status" value="1"/>
</dbReference>
<evidence type="ECO:0000259" key="14">
    <source>
        <dbReference type="PROSITE" id="PS50885"/>
    </source>
</evidence>
<proteinExistence type="predicted"/>
<keyword evidence="8 15" id="KW-0418">Kinase</keyword>
<dbReference type="GO" id="GO:0000155">
    <property type="term" value="F:phosphorelay sensor kinase activity"/>
    <property type="evidence" value="ECO:0007669"/>
    <property type="project" value="InterPro"/>
</dbReference>
<dbReference type="SMART" id="SM00304">
    <property type="entry name" value="HAMP"/>
    <property type="match status" value="1"/>
</dbReference>
<evidence type="ECO:0000313" key="16">
    <source>
        <dbReference type="Proteomes" id="UP000197781"/>
    </source>
</evidence>
<dbReference type="InterPro" id="IPR004358">
    <property type="entry name" value="Sig_transdc_His_kin-like_C"/>
</dbReference>
<dbReference type="InterPro" id="IPR036890">
    <property type="entry name" value="HATPase_C_sf"/>
</dbReference>
<comment type="subcellular location">
    <subcellularLocation>
        <location evidence="2">Cell membrane</location>
        <topology evidence="2">Multi-pass membrane protein</topology>
    </subcellularLocation>
</comment>
<dbReference type="EMBL" id="CP018145">
    <property type="protein sequence ID" value="ASJ55465.1"/>
    <property type="molecule type" value="Genomic_DNA"/>
</dbReference>
<evidence type="ECO:0000256" key="11">
    <source>
        <dbReference type="ARBA" id="ARBA00023136"/>
    </source>
</evidence>
<dbReference type="Gene3D" id="1.10.287.130">
    <property type="match status" value="1"/>
</dbReference>
<dbReference type="CDD" id="cd06225">
    <property type="entry name" value="HAMP"/>
    <property type="match status" value="1"/>
</dbReference>
<evidence type="ECO:0000256" key="5">
    <source>
        <dbReference type="ARBA" id="ARBA00022553"/>
    </source>
</evidence>
<feature type="domain" description="HAMP" evidence="14">
    <location>
        <begin position="191"/>
        <end position="243"/>
    </location>
</feature>
<dbReference type="SUPFAM" id="SSF47384">
    <property type="entry name" value="Homodimeric domain of signal transducing histidine kinase"/>
    <property type="match status" value="1"/>
</dbReference>
<dbReference type="GO" id="GO:0005524">
    <property type="term" value="F:ATP binding"/>
    <property type="evidence" value="ECO:0007669"/>
    <property type="project" value="UniProtKB-KW"/>
</dbReference>
<evidence type="ECO:0000256" key="2">
    <source>
        <dbReference type="ARBA" id="ARBA00004651"/>
    </source>
</evidence>
<reference evidence="15 16" key="1">
    <citation type="submission" date="2016-11" db="EMBL/GenBank/DDBJ databases">
        <authorList>
            <person name="Jaros S."/>
            <person name="Januszkiewicz K."/>
            <person name="Wedrychowicz H."/>
        </authorList>
    </citation>
    <scope>NUCLEOTIDE SEQUENCE [LARGE SCALE GENOMIC DNA]</scope>
    <source>
        <strain evidence="15 16">NF2</strain>
    </source>
</reference>
<evidence type="ECO:0000259" key="13">
    <source>
        <dbReference type="PROSITE" id="PS50109"/>
    </source>
</evidence>
<dbReference type="Pfam" id="PF00672">
    <property type="entry name" value="HAMP"/>
    <property type="match status" value="1"/>
</dbReference>
<dbReference type="GO" id="GO:0000156">
    <property type="term" value="F:phosphorelay response regulator activity"/>
    <property type="evidence" value="ECO:0007669"/>
    <property type="project" value="TreeGrafter"/>
</dbReference>
<dbReference type="SMART" id="SM00388">
    <property type="entry name" value="HisKA"/>
    <property type="match status" value="1"/>
</dbReference>
<keyword evidence="7" id="KW-0547">Nucleotide-binding</keyword>
<dbReference type="Pfam" id="PF02518">
    <property type="entry name" value="HATPase_c"/>
    <property type="match status" value="1"/>
</dbReference>
<keyword evidence="12" id="KW-1133">Transmembrane helix</keyword>
<dbReference type="GO" id="GO:0005886">
    <property type="term" value="C:plasma membrane"/>
    <property type="evidence" value="ECO:0007669"/>
    <property type="project" value="UniProtKB-SubCell"/>
</dbReference>
<dbReference type="KEGG" id="bfm:BP422_19085"/>
<evidence type="ECO:0000256" key="6">
    <source>
        <dbReference type="ARBA" id="ARBA00022679"/>
    </source>
</evidence>
<dbReference type="SMART" id="SM00387">
    <property type="entry name" value="HATPase_c"/>
    <property type="match status" value="1"/>
</dbReference>
<evidence type="ECO:0000256" key="1">
    <source>
        <dbReference type="ARBA" id="ARBA00000085"/>
    </source>
</evidence>
<dbReference type="PANTHER" id="PTHR42878">
    <property type="entry name" value="TWO-COMPONENT HISTIDINE KINASE"/>
    <property type="match status" value="1"/>
</dbReference>
<evidence type="ECO:0000256" key="9">
    <source>
        <dbReference type="ARBA" id="ARBA00022840"/>
    </source>
</evidence>
<dbReference type="SUPFAM" id="SSF55874">
    <property type="entry name" value="ATPase domain of HSP90 chaperone/DNA topoisomerase II/histidine kinase"/>
    <property type="match status" value="1"/>
</dbReference>
<evidence type="ECO:0000313" key="15">
    <source>
        <dbReference type="EMBL" id="ASJ55465.1"/>
    </source>
</evidence>
<dbReference type="InterPro" id="IPR003661">
    <property type="entry name" value="HisK_dim/P_dom"/>
</dbReference>
<keyword evidence="12" id="KW-0812">Transmembrane</keyword>
<dbReference type="PROSITE" id="PS50109">
    <property type="entry name" value="HIS_KIN"/>
    <property type="match status" value="1"/>
</dbReference>
<dbReference type="Gene3D" id="3.30.565.10">
    <property type="entry name" value="Histidine kinase-like ATPase, C-terminal domain"/>
    <property type="match status" value="1"/>
</dbReference>
<keyword evidence="4" id="KW-1003">Cell membrane</keyword>
<keyword evidence="11 12" id="KW-0472">Membrane</keyword>
<evidence type="ECO:0000256" key="10">
    <source>
        <dbReference type="ARBA" id="ARBA00023012"/>
    </source>
</evidence>
<comment type="catalytic activity">
    <reaction evidence="1">
        <text>ATP + protein L-histidine = ADP + protein N-phospho-L-histidine.</text>
        <dbReference type="EC" id="2.7.13.3"/>
    </reaction>
</comment>
<keyword evidence="5" id="KW-0597">Phosphoprotein</keyword>
<dbReference type="InterPro" id="IPR005467">
    <property type="entry name" value="His_kinase_dom"/>
</dbReference>
<keyword evidence="9" id="KW-0067">ATP-binding</keyword>
<dbReference type="InterPro" id="IPR036097">
    <property type="entry name" value="HisK_dim/P_sf"/>
</dbReference>
<dbReference type="InterPro" id="IPR003660">
    <property type="entry name" value="HAMP_dom"/>
</dbReference>
<dbReference type="InterPro" id="IPR003594">
    <property type="entry name" value="HATPase_dom"/>
</dbReference>
<dbReference type="Proteomes" id="UP000197781">
    <property type="component" value="Chromosome"/>
</dbReference>
<dbReference type="PRINTS" id="PR00344">
    <property type="entry name" value="BCTRLSENSOR"/>
</dbReference>
<dbReference type="CDD" id="cd00075">
    <property type="entry name" value="HATPase"/>
    <property type="match status" value="1"/>
</dbReference>
<feature type="transmembrane region" description="Helical" evidence="12">
    <location>
        <begin position="7"/>
        <end position="34"/>
    </location>
</feature>
<dbReference type="GO" id="GO:0007234">
    <property type="term" value="P:osmosensory signaling via phosphorelay pathway"/>
    <property type="evidence" value="ECO:0007669"/>
    <property type="project" value="TreeGrafter"/>
</dbReference>
<accession>A0A220ML22</accession>
<dbReference type="Pfam" id="PF00512">
    <property type="entry name" value="HisKA"/>
    <property type="match status" value="1"/>
</dbReference>
<dbReference type="AlphaFoldDB" id="A0A220ML22"/>
<organism evidence="15 16">
    <name type="scientific">Brevibacillus formosus</name>
    <dbReference type="NCBI Taxonomy" id="54913"/>
    <lineage>
        <taxon>Bacteria</taxon>
        <taxon>Bacillati</taxon>
        <taxon>Bacillota</taxon>
        <taxon>Bacilli</taxon>
        <taxon>Bacillales</taxon>
        <taxon>Paenibacillaceae</taxon>
        <taxon>Brevibacillus</taxon>
    </lineage>
</organism>
<dbReference type="PANTHER" id="PTHR42878:SF7">
    <property type="entry name" value="SENSOR HISTIDINE KINASE GLRK"/>
    <property type="match status" value="1"/>
</dbReference>
<evidence type="ECO:0000256" key="12">
    <source>
        <dbReference type="SAM" id="Phobius"/>
    </source>
</evidence>
<dbReference type="GO" id="GO:0030295">
    <property type="term" value="F:protein kinase activator activity"/>
    <property type="evidence" value="ECO:0007669"/>
    <property type="project" value="TreeGrafter"/>
</dbReference>
<keyword evidence="10" id="KW-0902">Two-component regulatory system</keyword>
<dbReference type="CDD" id="cd00082">
    <property type="entry name" value="HisKA"/>
    <property type="match status" value="1"/>
</dbReference>
<feature type="domain" description="Histidine kinase" evidence="13">
    <location>
        <begin position="258"/>
        <end position="478"/>
    </location>
</feature>
<keyword evidence="6" id="KW-0808">Transferase</keyword>
<evidence type="ECO:0000256" key="3">
    <source>
        <dbReference type="ARBA" id="ARBA00012438"/>
    </source>
</evidence>